<dbReference type="EMBL" id="ML213605">
    <property type="protein sequence ID" value="TFK37972.1"/>
    <property type="molecule type" value="Genomic_DNA"/>
</dbReference>
<sequence length="171" mass="19169">MSPIMDHPIFCNLAKLFHSISNKPKSAEDILRQAGADLNKITDLLNGMQEKMGTNTNSELQMLFTYYQRYNQRYLELIEDYGMMIPPLQPGEDISQMPLPVRDPTRKRNAFRKRAREDSKNLYFNVQKLGVSTENASNKMKVIPLKEALVSPPPLISNDSSGSSSSGGSSA</sequence>
<dbReference type="AlphaFoldDB" id="A0A5C3LYP0"/>
<feature type="compositionally biased region" description="Low complexity" evidence="1">
    <location>
        <begin position="160"/>
        <end position="171"/>
    </location>
</feature>
<protein>
    <submittedName>
        <fullName evidence="2">Uncharacterized protein</fullName>
    </submittedName>
</protein>
<feature type="non-terminal residue" evidence="2">
    <location>
        <position position="171"/>
    </location>
</feature>
<reference evidence="2 3" key="1">
    <citation type="journal article" date="2019" name="Nat. Ecol. Evol.">
        <title>Megaphylogeny resolves global patterns of mushroom evolution.</title>
        <authorList>
            <person name="Varga T."/>
            <person name="Krizsan K."/>
            <person name="Foldi C."/>
            <person name="Dima B."/>
            <person name="Sanchez-Garcia M."/>
            <person name="Sanchez-Ramirez S."/>
            <person name="Szollosi G.J."/>
            <person name="Szarkandi J.G."/>
            <person name="Papp V."/>
            <person name="Albert L."/>
            <person name="Andreopoulos W."/>
            <person name="Angelini C."/>
            <person name="Antonin V."/>
            <person name="Barry K.W."/>
            <person name="Bougher N.L."/>
            <person name="Buchanan P."/>
            <person name="Buyck B."/>
            <person name="Bense V."/>
            <person name="Catcheside P."/>
            <person name="Chovatia M."/>
            <person name="Cooper J."/>
            <person name="Damon W."/>
            <person name="Desjardin D."/>
            <person name="Finy P."/>
            <person name="Geml J."/>
            <person name="Haridas S."/>
            <person name="Hughes K."/>
            <person name="Justo A."/>
            <person name="Karasinski D."/>
            <person name="Kautmanova I."/>
            <person name="Kiss B."/>
            <person name="Kocsube S."/>
            <person name="Kotiranta H."/>
            <person name="LaButti K.M."/>
            <person name="Lechner B.E."/>
            <person name="Liimatainen K."/>
            <person name="Lipzen A."/>
            <person name="Lukacs Z."/>
            <person name="Mihaltcheva S."/>
            <person name="Morgado L.N."/>
            <person name="Niskanen T."/>
            <person name="Noordeloos M.E."/>
            <person name="Ohm R.A."/>
            <person name="Ortiz-Santana B."/>
            <person name="Ovrebo C."/>
            <person name="Racz N."/>
            <person name="Riley R."/>
            <person name="Savchenko A."/>
            <person name="Shiryaev A."/>
            <person name="Soop K."/>
            <person name="Spirin V."/>
            <person name="Szebenyi C."/>
            <person name="Tomsovsky M."/>
            <person name="Tulloss R.E."/>
            <person name="Uehling J."/>
            <person name="Grigoriev I.V."/>
            <person name="Vagvolgyi C."/>
            <person name="Papp T."/>
            <person name="Martin F.M."/>
            <person name="Miettinen O."/>
            <person name="Hibbett D.S."/>
            <person name="Nagy L.G."/>
        </authorList>
    </citation>
    <scope>NUCLEOTIDE SEQUENCE [LARGE SCALE GENOMIC DNA]</scope>
    <source>
        <strain evidence="2 3">CBS 166.37</strain>
    </source>
</reference>
<proteinExistence type="predicted"/>
<dbReference type="Proteomes" id="UP000308652">
    <property type="component" value="Unassembled WGS sequence"/>
</dbReference>
<feature type="region of interest" description="Disordered" evidence="1">
    <location>
        <begin position="151"/>
        <end position="171"/>
    </location>
</feature>
<evidence type="ECO:0000313" key="3">
    <source>
        <dbReference type="Proteomes" id="UP000308652"/>
    </source>
</evidence>
<keyword evidence="3" id="KW-1185">Reference proteome</keyword>
<organism evidence="2 3">
    <name type="scientific">Crucibulum laeve</name>
    <dbReference type="NCBI Taxonomy" id="68775"/>
    <lineage>
        <taxon>Eukaryota</taxon>
        <taxon>Fungi</taxon>
        <taxon>Dikarya</taxon>
        <taxon>Basidiomycota</taxon>
        <taxon>Agaricomycotina</taxon>
        <taxon>Agaricomycetes</taxon>
        <taxon>Agaricomycetidae</taxon>
        <taxon>Agaricales</taxon>
        <taxon>Agaricineae</taxon>
        <taxon>Nidulariaceae</taxon>
        <taxon>Crucibulum</taxon>
    </lineage>
</organism>
<evidence type="ECO:0000256" key="1">
    <source>
        <dbReference type="SAM" id="MobiDB-lite"/>
    </source>
</evidence>
<evidence type="ECO:0000313" key="2">
    <source>
        <dbReference type="EMBL" id="TFK37972.1"/>
    </source>
</evidence>
<name>A0A5C3LYP0_9AGAR</name>
<accession>A0A5C3LYP0</accession>
<gene>
    <name evidence="2" type="ORF">BDQ12DRAFT_713165</name>
</gene>